<evidence type="ECO:0000259" key="2">
    <source>
        <dbReference type="PROSITE" id="PS50013"/>
    </source>
</evidence>
<dbReference type="SUPFAM" id="SSF54160">
    <property type="entry name" value="Chromo domain-like"/>
    <property type="match status" value="1"/>
</dbReference>
<feature type="domain" description="Chromo" evidence="2">
    <location>
        <begin position="81"/>
        <end position="128"/>
    </location>
</feature>
<dbReference type="InterPro" id="IPR000953">
    <property type="entry name" value="Chromo/chromo_shadow_dom"/>
</dbReference>
<gene>
    <name evidence="3" type="ORF">NXF25_012761</name>
</gene>
<accession>A0AAW1BCT7</accession>
<evidence type="ECO:0000313" key="4">
    <source>
        <dbReference type="Proteomes" id="UP001474421"/>
    </source>
</evidence>
<dbReference type="Pfam" id="PF24626">
    <property type="entry name" value="SH3_Tf2-1"/>
    <property type="match status" value="1"/>
</dbReference>
<dbReference type="CDD" id="cd18975">
    <property type="entry name" value="CD_MarY1_POL_like"/>
    <property type="match status" value="1"/>
</dbReference>
<comment type="subcellular location">
    <subcellularLocation>
        <location evidence="1">Nucleus</location>
    </subcellularLocation>
</comment>
<reference evidence="3 4" key="1">
    <citation type="journal article" date="2024" name="Proc. Natl. Acad. Sci. U.S.A.">
        <title>The genetic regulatory architecture and epigenomic basis for age-related changes in rattlesnake venom.</title>
        <authorList>
            <person name="Hogan M.P."/>
            <person name="Holding M.L."/>
            <person name="Nystrom G.S."/>
            <person name="Colston T.J."/>
            <person name="Bartlett D.A."/>
            <person name="Mason A.J."/>
            <person name="Ellsworth S.A."/>
            <person name="Rautsaw R.M."/>
            <person name="Lawrence K.C."/>
            <person name="Strickland J.L."/>
            <person name="He B."/>
            <person name="Fraser P."/>
            <person name="Margres M.J."/>
            <person name="Gilbert D.M."/>
            <person name="Gibbs H.L."/>
            <person name="Parkinson C.L."/>
            <person name="Rokyta D.R."/>
        </authorList>
    </citation>
    <scope>NUCLEOTIDE SEQUENCE [LARGE SCALE GENOMIC DNA]</scope>
    <source>
        <strain evidence="3">DRR0105</strain>
    </source>
</reference>
<dbReference type="InterPro" id="IPR056924">
    <property type="entry name" value="SH3_Tf2-1"/>
</dbReference>
<protein>
    <submittedName>
        <fullName evidence="3">LHP1: putative chromo domain-containing protein LHP1</fullName>
    </submittedName>
</protein>
<evidence type="ECO:0000313" key="3">
    <source>
        <dbReference type="EMBL" id="KAK9399742.1"/>
    </source>
</evidence>
<dbReference type="EMBL" id="JAOTOJ010000006">
    <property type="protein sequence ID" value="KAK9399742.1"/>
    <property type="molecule type" value="Genomic_DNA"/>
</dbReference>
<dbReference type="Pfam" id="PF00385">
    <property type="entry name" value="Chromo"/>
    <property type="match status" value="1"/>
</dbReference>
<dbReference type="InterPro" id="IPR016197">
    <property type="entry name" value="Chromo-like_dom_sf"/>
</dbReference>
<organism evidence="3 4">
    <name type="scientific">Crotalus adamanteus</name>
    <name type="common">Eastern diamondback rattlesnake</name>
    <dbReference type="NCBI Taxonomy" id="8729"/>
    <lineage>
        <taxon>Eukaryota</taxon>
        <taxon>Metazoa</taxon>
        <taxon>Chordata</taxon>
        <taxon>Craniata</taxon>
        <taxon>Vertebrata</taxon>
        <taxon>Euteleostomi</taxon>
        <taxon>Lepidosauria</taxon>
        <taxon>Squamata</taxon>
        <taxon>Bifurcata</taxon>
        <taxon>Unidentata</taxon>
        <taxon>Episquamata</taxon>
        <taxon>Toxicofera</taxon>
        <taxon>Serpentes</taxon>
        <taxon>Colubroidea</taxon>
        <taxon>Viperidae</taxon>
        <taxon>Crotalinae</taxon>
        <taxon>Crotalus</taxon>
    </lineage>
</organism>
<dbReference type="Gene3D" id="2.40.50.40">
    <property type="match status" value="1"/>
</dbReference>
<proteinExistence type="predicted"/>
<comment type="caution">
    <text evidence="3">The sequence shown here is derived from an EMBL/GenBank/DDBJ whole genome shotgun (WGS) entry which is preliminary data.</text>
</comment>
<dbReference type="GO" id="GO:0005634">
    <property type="term" value="C:nucleus"/>
    <property type="evidence" value="ECO:0007669"/>
    <property type="project" value="UniProtKB-SubCell"/>
</dbReference>
<dbReference type="InterPro" id="IPR023780">
    <property type="entry name" value="Chromo_domain"/>
</dbReference>
<keyword evidence="4" id="KW-1185">Reference proteome</keyword>
<evidence type="ECO:0000256" key="1">
    <source>
        <dbReference type="ARBA" id="ARBA00004123"/>
    </source>
</evidence>
<name>A0AAW1BCT7_CROAD</name>
<dbReference type="PROSITE" id="PS50013">
    <property type="entry name" value="CHROMO_2"/>
    <property type="match status" value="1"/>
</dbReference>
<dbReference type="SMART" id="SM00298">
    <property type="entry name" value="CHROMO"/>
    <property type="match status" value="1"/>
</dbReference>
<dbReference type="AlphaFoldDB" id="A0AAW1BCT7"/>
<sequence>MWSTVKKALTNAGVKAKEQADKKRKSSKPFTIIKIINPVTVKLQLPRFLGKIHPVFHSSLLKPVSEYRATTLPGPIAGDQYEVQEILDSQLRRGRLYYLVLWRGYPLSEASWVADADVQAPRLIRKFHMWYPGKPGARIVQTNVVS</sequence>
<dbReference type="Proteomes" id="UP001474421">
    <property type="component" value="Unassembled WGS sequence"/>
</dbReference>